<dbReference type="Proteomes" id="UP000266841">
    <property type="component" value="Unassembled WGS sequence"/>
</dbReference>
<dbReference type="eggNOG" id="ENOG502QYF0">
    <property type="taxonomic scope" value="Eukaryota"/>
</dbReference>
<sequence length="368" mass="40105">MAFQKAAAYLIVAAATVILISSAVKIGLAAVVESVDFDVLLDLEEWEDGDGDHSELIMPMNRRKAAAARGDGGPEGVADVLPALLGMNNSSRSKDGMLGSGSGGVCGVVLYQHHVPGEGGDSLDLWVKELAKSDFAGYSSSSKFDTRENFVNHVTGLIEGLDPNLEQGGWEFVSSRDNGLAFAGSESTVEGWRVAANQRKCRFVTAVIFSEVMDHSIRHVKSEFEAPFKECASDEECSVEDFESDLVDKFKSEEAPWQGQLDYFLYNTDKAGDLPMKKKVKLGMEVLKDFDLVLEYGRHDFAEEISRVTGLWSDRGVKPARVSDTEGMVYSKDLVSKCGKLSAKNGDADFLDAVGHVYHGDLDFLYAQ</sequence>
<reference evidence="1 2" key="1">
    <citation type="journal article" date="2012" name="Genome Biol.">
        <title>Genome and low-iron response of an oceanic diatom adapted to chronic iron limitation.</title>
        <authorList>
            <person name="Lommer M."/>
            <person name="Specht M."/>
            <person name="Roy A.S."/>
            <person name="Kraemer L."/>
            <person name="Andreson R."/>
            <person name="Gutowska M.A."/>
            <person name="Wolf J."/>
            <person name="Bergner S.V."/>
            <person name="Schilhabel M.B."/>
            <person name="Klostermeier U.C."/>
            <person name="Beiko R.G."/>
            <person name="Rosenstiel P."/>
            <person name="Hippler M."/>
            <person name="Laroche J."/>
        </authorList>
    </citation>
    <scope>NUCLEOTIDE SEQUENCE [LARGE SCALE GENOMIC DNA]</scope>
    <source>
        <strain evidence="1 2">CCMP1005</strain>
    </source>
</reference>
<evidence type="ECO:0000313" key="1">
    <source>
        <dbReference type="EMBL" id="EJK43739.1"/>
    </source>
</evidence>
<keyword evidence="2" id="KW-1185">Reference proteome</keyword>
<comment type="caution">
    <text evidence="1">The sequence shown here is derived from an EMBL/GenBank/DDBJ whole genome shotgun (WGS) entry which is preliminary data.</text>
</comment>
<dbReference type="AlphaFoldDB" id="K0QZM4"/>
<name>K0QZM4_THAOC</name>
<gene>
    <name evidence="1" type="ORF">THAOC_37789</name>
</gene>
<proteinExistence type="predicted"/>
<organism evidence="1 2">
    <name type="scientific">Thalassiosira oceanica</name>
    <name type="common">Marine diatom</name>
    <dbReference type="NCBI Taxonomy" id="159749"/>
    <lineage>
        <taxon>Eukaryota</taxon>
        <taxon>Sar</taxon>
        <taxon>Stramenopiles</taxon>
        <taxon>Ochrophyta</taxon>
        <taxon>Bacillariophyta</taxon>
        <taxon>Coscinodiscophyceae</taxon>
        <taxon>Thalassiosirophycidae</taxon>
        <taxon>Thalassiosirales</taxon>
        <taxon>Thalassiosiraceae</taxon>
        <taxon>Thalassiosira</taxon>
    </lineage>
</organism>
<accession>K0QZM4</accession>
<evidence type="ECO:0000313" key="2">
    <source>
        <dbReference type="Proteomes" id="UP000266841"/>
    </source>
</evidence>
<protein>
    <submittedName>
        <fullName evidence="1">Uncharacterized protein</fullName>
    </submittedName>
</protein>
<dbReference type="EMBL" id="AGNL01050716">
    <property type="protein sequence ID" value="EJK43739.1"/>
    <property type="molecule type" value="Genomic_DNA"/>
</dbReference>
<dbReference type="OMA" id="RIGFAMF"/>
<dbReference type="OrthoDB" id="10543960at2759"/>